<evidence type="ECO:0000259" key="5">
    <source>
        <dbReference type="Pfam" id="PF00483"/>
    </source>
</evidence>
<name>A0AB39JCF3_9VIRU</name>
<dbReference type="GO" id="GO:0003977">
    <property type="term" value="F:UDP-N-acetylglucosamine diphosphorylase activity"/>
    <property type="evidence" value="ECO:0007669"/>
    <property type="project" value="UniProtKB-EC"/>
</dbReference>
<dbReference type="PANTHER" id="PTHR43584:SF3">
    <property type="entry name" value="BIFUNCTIONAL PROTEIN GLMU"/>
    <property type="match status" value="1"/>
</dbReference>
<evidence type="ECO:0000256" key="1">
    <source>
        <dbReference type="ARBA" id="ARBA00012457"/>
    </source>
</evidence>
<reference evidence="6" key="1">
    <citation type="submission" date="2024-03" db="EMBL/GenBank/DDBJ databases">
        <title>Eukaryotic viruses encode the ribosomal protein eL40.</title>
        <authorList>
            <person name="Thomy J."/>
            <person name="Schvarcz C.R."/>
            <person name="McBeain K.A."/>
            <person name="Edwards K.F."/>
            <person name="Steward G.F."/>
        </authorList>
    </citation>
    <scope>NUCLEOTIDE SEQUENCE</scope>
    <source>
        <strain evidence="6">FloV-SA2</strain>
    </source>
</reference>
<sequence>MSKEISNKNIILILAGGLGKRMNSELPKVLHLLKNKPLLVHVIETSLQLNPAKIGIIVGKYKNIIESTVSKYIADVHSSKIEYIIQPEALGTGHAIMCCKEFLSNNASENTQVTILSGDVPLIRSNTLKQLSKALSEHEATILVNKLNDPYGYGRIITETEKEKEKDKDTFIKIVEEKDCNDEEKKVKIVNSGIYALKCNTILDNIEKITNNNNQKEYYLTDIFNFIDNQNITLHHLDNIYEVMGVNTPEQLKMLEEHY</sequence>
<keyword evidence="3" id="KW-0548">Nucleotidyltransferase</keyword>
<dbReference type="InterPro" id="IPR050065">
    <property type="entry name" value="GlmU-like"/>
</dbReference>
<dbReference type="InterPro" id="IPR005835">
    <property type="entry name" value="NTP_transferase_dom"/>
</dbReference>
<evidence type="ECO:0000256" key="2">
    <source>
        <dbReference type="ARBA" id="ARBA00022679"/>
    </source>
</evidence>
<dbReference type="InterPro" id="IPR029044">
    <property type="entry name" value="Nucleotide-diphossugar_trans"/>
</dbReference>
<protein>
    <recommendedName>
        <fullName evidence="1">UDP-N-acetylglucosamine diphosphorylase</fullName>
        <ecNumber evidence="1">2.7.7.23</ecNumber>
    </recommendedName>
</protein>
<evidence type="ECO:0000256" key="4">
    <source>
        <dbReference type="ARBA" id="ARBA00048493"/>
    </source>
</evidence>
<gene>
    <name evidence="6" type="ORF">FloV-SA2_00519</name>
</gene>
<evidence type="ECO:0000313" key="6">
    <source>
        <dbReference type="EMBL" id="XDO02337.1"/>
    </source>
</evidence>
<dbReference type="PANTHER" id="PTHR43584">
    <property type="entry name" value="NUCLEOTIDYL TRANSFERASE"/>
    <property type="match status" value="1"/>
</dbReference>
<dbReference type="Pfam" id="PF00483">
    <property type="entry name" value="NTP_transferase"/>
    <property type="match status" value="1"/>
</dbReference>
<proteinExistence type="predicted"/>
<keyword evidence="2" id="KW-0808">Transferase</keyword>
<accession>A0AB39JCF3</accession>
<dbReference type="Gene3D" id="3.90.550.10">
    <property type="entry name" value="Spore Coat Polysaccharide Biosynthesis Protein SpsA, Chain A"/>
    <property type="match status" value="1"/>
</dbReference>
<dbReference type="SUPFAM" id="SSF53448">
    <property type="entry name" value="Nucleotide-diphospho-sugar transferases"/>
    <property type="match status" value="1"/>
</dbReference>
<organism evidence="6">
    <name type="scientific">Florenciella sp. virus SA2</name>
    <dbReference type="NCBI Taxonomy" id="3240092"/>
    <lineage>
        <taxon>Viruses</taxon>
    </lineage>
</organism>
<dbReference type="CDD" id="cd02540">
    <property type="entry name" value="GT2_GlmU_N_bac"/>
    <property type="match status" value="1"/>
</dbReference>
<dbReference type="EC" id="2.7.7.23" evidence="1"/>
<comment type="catalytic activity">
    <reaction evidence="4">
        <text>N-acetyl-alpha-D-glucosamine 1-phosphate + UTP + H(+) = UDP-N-acetyl-alpha-D-glucosamine + diphosphate</text>
        <dbReference type="Rhea" id="RHEA:13509"/>
        <dbReference type="ChEBI" id="CHEBI:15378"/>
        <dbReference type="ChEBI" id="CHEBI:33019"/>
        <dbReference type="ChEBI" id="CHEBI:46398"/>
        <dbReference type="ChEBI" id="CHEBI:57705"/>
        <dbReference type="ChEBI" id="CHEBI:57776"/>
        <dbReference type="EC" id="2.7.7.23"/>
    </reaction>
</comment>
<dbReference type="EMBL" id="PP542043">
    <property type="protein sequence ID" value="XDO02337.1"/>
    <property type="molecule type" value="Genomic_DNA"/>
</dbReference>
<feature type="domain" description="Nucleotidyl transferase" evidence="5">
    <location>
        <begin position="12"/>
        <end position="225"/>
    </location>
</feature>
<evidence type="ECO:0000256" key="3">
    <source>
        <dbReference type="ARBA" id="ARBA00022695"/>
    </source>
</evidence>